<evidence type="ECO:0000313" key="2">
    <source>
        <dbReference type="EMBL" id="EDP89836.1"/>
    </source>
</evidence>
<dbReference type="AlphaFoldDB" id="A9JXE6"/>
<proteinExistence type="predicted"/>
<organism evidence="2 3">
    <name type="scientific">Phaeosphaeria nodorum (strain SN15 / ATCC MYA-4574 / FGSC 10173)</name>
    <name type="common">Glume blotch fungus</name>
    <name type="synonym">Parastagonospora nodorum</name>
    <dbReference type="NCBI Taxonomy" id="321614"/>
    <lineage>
        <taxon>Eukaryota</taxon>
        <taxon>Fungi</taxon>
        <taxon>Dikarya</taxon>
        <taxon>Ascomycota</taxon>
        <taxon>Pezizomycotina</taxon>
        <taxon>Dothideomycetes</taxon>
        <taxon>Pleosporomycetidae</taxon>
        <taxon>Pleosporales</taxon>
        <taxon>Pleosporineae</taxon>
        <taxon>Phaeosphaeriaceae</taxon>
        <taxon>Parastagonospora</taxon>
    </lineage>
</organism>
<evidence type="ECO:0000313" key="3">
    <source>
        <dbReference type="Proteomes" id="UP000001055"/>
    </source>
</evidence>
<sequence>MHQKPPPHPRGVTRAATARANPSETS</sequence>
<feature type="region of interest" description="Disordered" evidence="1">
    <location>
        <begin position="1"/>
        <end position="26"/>
    </location>
</feature>
<reference evidence="3" key="1">
    <citation type="journal article" date="2007" name="Plant Cell">
        <title>Dothideomycete-plant interactions illuminated by genome sequencing and EST analysis of the wheat pathogen Stagonospora nodorum.</title>
        <authorList>
            <person name="Hane J.K."/>
            <person name="Lowe R.G."/>
            <person name="Solomon P.S."/>
            <person name="Tan K.C."/>
            <person name="Schoch C.L."/>
            <person name="Spatafora J.W."/>
            <person name="Crous P.W."/>
            <person name="Kodira C."/>
            <person name="Birren B.W."/>
            <person name="Galagan J.E."/>
            <person name="Torriani S.F."/>
            <person name="McDonald B.A."/>
            <person name="Oliver R.P."/>
        </authorList>
    </citation>
    <scope>NUCLEOTIDE SEQUENCE [LARGE SCALE GENOMIC DNA]</scope>
    <source>
        <strain evidence="3">SN15 / ATCC MYA-4574 / FGSC 10173</strain>
    </source>
</reference>
<dbReference type="EMBL" id="CH445351">
    <property type="protein sequence ID" value="EDP89836.1"/>
    <property type="molecule type" value="Genomic_DNA"/>
</dbReference>
<dbReference type="InParanoid" id="A9JXE6"/>
<gene>
    <name evidence="2" type="ORF">SNOG_20150</name>
</gene>
<dbReference type="Proteomes" id="UP000001055">
    <property type="component" value="Unassembled WGS sequence"/>
</dbReference>
<accession>A9JXE6</accession>
<evidence type="ECO:0000256" key="1">
    <source>
        <dbReference type="SAM" id="MobiDB-lite"/>
    </source>
</evidence>
<name>A9JXE6_PHANO</name>
<dbReference type="HOGENOM" id="CLU_3417291_0_0_1"/>
<protein>
    <submittedName>
        <fullName evidence="2">Uncharacterized protein</fullName>
    </submittedName>
</protein>